<accession>A0A1Y2I2Q6</accession>
<name>A0A1Y2I2Q6_9FUNG</name>
<dbReference type="Proteomes" id="UP000193411">
    <property type="component" value="Unassembled WGS sequence"/>
</dbReference>
<evidence type="ECO:0000256" key="1">
    <source>
        <dbReference type="SAM" id="MobiDB-lite"/>
    </source>
</evidence>
<dbReference type="AlphaFoldDB" id="A0A1Y2I2Q6"/>
<gene>
    <name evidence="2" type="ORF">BCR44DRAFT_347922</name>
</gene>
<dbReference type="EMBL" id="MCFL01000001">
    <property type="protein sequence ID" value="ORZ41157.1"/>
    <property type="molecule type" value="Genomic_DNA"/>
</dbReference>
<feature type="compositionally biased region" description="Pro residues" evidence="1">
    <location>
        <begin position="262"/>
        <end position="275"/>
    </location>
</feature>
<sequence>MGVEKRMASPLLQISRNAIQPIDTHRGKLYDEDINRTSPTISFPQQSVTMVGLFLEKLEPLAAKSLHPHANSSLHNEVPASAFQTSGPMGMVFMTAAEIDRARHMEALLRLTALKLSIAMYHPNERSKKLKLRARLAPHRDELRALFIYRQETTSAHGQSQGPSESGRLSLPTPRRSPAEETCPTLPTQHRTLSGDALESRRRRRSPSPHPIFSAASESSLSAGSTSTGSRPNRHQLHIPLDRARSYSPTRGSSRSPTALTCPPPLTFPAPPSPTPAVLSSSSDSPKTSKPRLRSKSPAAWIKSKLPRNLLDRISPVEERENWFDDLEDDFDGTLEGIMEDEAWLPVTPEGEYPPVVVEDVAVAEGDSDLAIDEDTRLQRDLEPSEQQRKQNEMATKAAAVAEEHDLGHDLKWRLEELIGKGVIGTYVHGFCHVR</sequence>
<feature type="compositionally biased region" description="Low complexity" evidence="1">
    <location>
        <begin position="214"/>
        <end position="230"/>
    </location>
</feature>
<proteinExistence type="predicted"/>
<keyword evidence="3" id="KW-1185">Reference proteome</keyword>
<feature type="compositionally biased region" description="Low complexity" evidence="1">
    <location>
        <begin position="276"/>
        <end position="288"/>
    </location>
</feature>
<protein>
    <submittedName>
        <fullName evidence="2">Uncharacterized protein</fullName>
    </submittedName>
</protein>
<feature type="region of interest" description="Disordered" evidence="1">
    <location>
        <begin position="153"/>
        <end position="299"/>
    </location>
</feature>
<reference evidence="2 3" key="1">
    <citation type="submission" date="2016-07" db="EMBL/GenBank/DDBJ databases">
        <title>Pervasive Adenine N6-methylation of Active Genes in Fungi.</title>
        <authorList>
            <consortium name="DOE Joint Genome Institute"/>
            <person name="Mondo S.J."/>
            <person name="Dannebaum R.O."/>
            <person name="Kuo R.C."/>
            <person name="Labutti K."/>
            <person name="Haridas S."/>
            <person name="Kuo A."/>
            <person name="Salamov A."/>
            <person name="Ahrendt S.R."/>
            <person name="Lipzen A."/>
            <person name="Sullivan W."/>
            <person name="Andreopoulos W.B."/>
            <person name="Clum A."/>
            <person name="Lindquist E."/>
            <person name="Daum C."/>
            <person name="Ramamoorthy G.K."/>
            <person name="Gryganskyi A."/>
            <person name="Culley D."/>
            <person name="Magnuson J.K."/>
            <person name="James T.Y."/>
            <person name="O'Malley M.A."/>
            <person name="Stajich J.E."/>
            <person name="Spatafora J.W."/>
            <person name="Visel A."/>
            <person name="Grigoriev I.V."/>
        </authorList>
    </citation>
    <scope>NUCLEOTIDE SEQUENCE [LARGE SCALE GENOMIC DNA]</scope>
    <source>
        <strain evidence="2 3">PL171</strain>
    </source>
</reference>
<comment type="caution">
    <text evidence="2">The sequence shown here is derived from an EMBL/GenBank/DDBJ whole genome shotgun (WGS) entry which is preliminary data.</text>
</comment>
<evidence type="ECO:0000313" key="2">
    <source>
        <dbReference type="EMBL" id="ORZ41157.1"/>
    </source>
</evidence>
<organism evidence="2 3">
    <name type="scientific">Catenaria anguillulae PL171</name>
    <dbReference type="NCBI Taxonomy" id="765915"/>
    <lineage>
        <taxon>Eukaryota</taxon>
        <taxon>Fungi</taxon>
        <taxon>Fungi incertae sedis</taxon>
        <taxon>Blastocladiomycota</taxon>
        <taxon>Blastocladiomycetes</taxon>
        <taxon>Blastocladiales</taxon>
        <taxon>Catenariaceae</taxon>
        <taxon>Catenaria</taxon>
    </lineage>
</organism>
<evidence type="ECO:0000313" key="3">
    <source>
        <dbReference type="Proteomes" id="UP000193411"/>
    </source>
</evidence>
<feature type="compositionally biased region" description="Polar residues" evidence="1">
    <location>
        <begin position="153"/>
        <end position="164"/>
    </location>
</feature>